<comment type="caution">
    <text evidence="2">The sequence shown here is derived from an EMBL/GenBank/DDBJ whole genome shotgun (WGS) entry which is preliminary data.</text>
</comment>
<dbReference type="AlphaFoldDB" id="A0A6A4LAQ2"/>
<protein>
    <submittedName>
        <fullName evidence="2">Uncharacterized protein</fullName>
    </submittedName>
</protein>
<evidence type="ECO:0000313" key="2">
    <source>
        <dbReference type="EMBL" id="KAE9454715.1"/>
    </source>
</evidence>
<name>A0A6A4LAQ2_9ERIC</name>
<keyword evidence="3" id="KW-1185">Reference proteome</keyword>
<sequence length="147" mass="16043">ATEVAPALEVLLFWPFGVAERSQFWGKLYSFILSEGGNDVEIDGGRWDVYTVKVKARNKSSNEKENSEEESEHKGAANVKVEENDGIGLCGVISSTRSSPGVLLRFALSLPASKQANTCSHRSPPPHTPTSLALLWVYVYASTCQEV</sequence>
<gene>
    <name evidence="2" type="ORF">C3L33_13386</name>
</gene>
<dbReference type="OrthoDB" id="10548610at2759"/>
<dbReference type="EMBL" id="QEFC01002098">
    <property type="protein sequence ID" value="KAE9454715.1"/>
    <property type="molecule type" value="Genomic_DNA"/>
</dbReference>
<reference evidence="2 3" key="1">
    <citation type="journal article" date="2019" name="Genome Biol. Evol.">
        <title>The Rhododendron genome and chromosomal organization provide insight into shared whole-genome duplications across the heath family (Ericaceae).</title>
        <authorList>
            <person name="Soza V.L."/>
            <person name="Lindsley D."/>
            <person name="Waalkes A."/>
            <person name="Ramage E."/>
            <person name="Patwardhan R.P."/>
            <person name="Burton J.N."/>
            <person name="Adey A."/>
            <person name="Kumar A."/>
            <person name="Qiu R."/>
            <person name="Shendure J."/>
            <person name="Hall B."/>
        </authorList>
    </citation>
    <scope>NUCLEOTIDE SEQUENCE [LARGE SCALE GENOMIC DNA]</scope>
    <source>
        <strain evidence="2">RSF 1966-606</strain>
    </source>
</reference>
<organism evidence="2 3">
    <name type="scientific">Rhododendron williamsianum</name>
    <dbReference type="NCBI Taxonomy" id="262921"/>
    <lineage>
        <taxon>Eukaryota</taxon>
        <taxon>Viridiplantae</taxon>
        <taxon>Streptophyta</taxon>
        <taxon>Embryophyta</taxon>
        <taxon>Tracheophyta</taxon>
        <taxon>Spermatophyta</taxon>
        <taxon>Magnoliopsida</taxon>
        <taxon>eudicotyledons</taxon>
        <taxon>Gunneridae</taxon>
        <taxon>Pentapetalae</taxon>
        <taxon>asterids</taxon>
        <taxon>Ericales</taxon>
        <taxon>Ericaceae</taxon>
        <taxon>Ericoideae</taxon>
        <taxon>Rhodoreae</taxon>
        <taxon>Rhododendron</taxon>
    </lineage>
</organism>
<evidence type="ECO:0000256" key="1">
    <source>
        <dbReference type="SAM" id="MobiDB-lite"/>
    </source>
</evidence>
<feature type="non-terminal residue" evidence="2">
    <location>
        <position position="1"/>
    </location>
</feature>
<proteinExistence type="predicted"/>
<accession>A0A6A4LAQ2</accession>
<evidence type="ECO:0000313" key="3">
    <source>
        <dbReference type="Proteomes" id="UP000428333"/>
    </source>
</evidence>
<dbReference type="Proteomes" id="UP000428333">
    <property type="component" value="Linkage Group LG08"/>
</dbReference>
<feature type="region of interest" description="Disordered" evidence="1">
    <location>
        <begin position="58"/>
        <end position="78"/>
    </location>
</feature>
<feature type="compositionally biased region" description="Basic and acidic residues" evidence="1">
    <location>
        <begin position="60"/>
        <end position="78"/>
    </location>
</feature>